<name>A0A507E236_9FUNG</name>
<feature type="compositionally biased region" description="Basic and acidic residues" evidence="1">
    <location>
        <begin position="984"/>
        <end position="1069"/>
    </location>
</feature>
<feature type="compositionally biased region" description="Basic and acidic residues" evidence="1">
    <location>
        <begin position="814"/>
        <end position="866"/>
    </location>
</feature>
<feature type="region of interest" description="Disordered" evidence="1">
    <location>
        <begin position="250"/>
        <end position="341"/>
    </location>
</feature>
<feature type="compositionally biased region" description="Polar residues" evidence="1">
    <location>
        <begin position="323"/>
        <end position="341"/>
    </location>
</feature>
<feature type="region of interest" description="Disordered" evidence="1">
    <location>
        <begin position="918"/>
        <end position="1069"/>
    </location>
</feature>
<feature type="region of interest" description="Disordered" evidence="1">
    <location>
        <begin position="814"/>
        <end position="870"/>
    </location>
</feature>
<feature type="compositionally biased region" description="Acidic residues" evidence="1">
    <location>
        <begin position="368"/>
        <end position="387"/>
    </location>
</feature>
<dbReference type="STRING" id="109895.A0A507E236"/>
<dbReference type="Proteomes" id="UP000318582">
    <property type="component" value="Unassembled WGS sequence"/>
</dbReference>
<feature type="compositionally biased region" description="Basic and acidic residues" evidence="1">
    <location>
        <begin position="918"/>
        <end position="957"/>
    </location>
</feature>
<proteinExistence type="predicted"/>
<feature type="compositionally biased region" description="Basic and acidic residues" evidence="1">
    <location>
        <begin position="685"/>
        <end position="731"/>
    </location>
</feature>
<sequence length="1479" mass="161432">MATVRDQLQQQSRDWANVDITGRTVGPFRFTSKLPPRVGAYVERADIPPRRTDYDCDTVPRAIANDPVTELLLQRDDEDVMTGRGKRRRRPWQWDQTTRELRTNIIMSPPKEEPENVSETQADGRTIILTDWGIDIINLSYVVPIPRLVKPVIACPTDRPVYSVNKHKALPLRFPRTARYGTWRNAVGVFPPVVVQAAAATGKEWGRRETDLINDWVLRYMKPVVERKRAEIRPKPVVTSLPAVTEEQEALVSNAGHSATRSDSISETTGSPSIHTPPAISSMADMVQSPAAGSPAKSATTASRADMSQSSAADSPRKAVGTPSRTDVSQSPATPFKTSNTLPPVEVEAYLQSVDGLNITATEPAGEPVEEESAAIDEEEEEEDDPAWLEREKSSLYAAWGRQESGLAVATTMPAISTEQQSRIAAVDLALAEASSPAGVKRCSDADRPGGLPSARDEMVQPGRKASIRATPEKSAPPATPLPPTPVPTMAPSISVEDCSGPQDTPVVAAPTQPAESATVSPAESLHSLPAVSQRSPTGSVISLTPSFMSTSHHRSIGAAAKALFRKSRDSLADKGDSSADRKKHEREEKAREKEEKAREKEEARVREKEAARQAKAEKEAAKKREKEGKKKSHGPEADSQQNEARNTGVRSPTKDFQQSDATEEASSKPLAENSLFGSAEAIAEQERLDQERDEERARRKRAAAEEQKQKQEEQEAVERTAAQQKEREEAAAAASAAVLRAKEAQEAAERAAKEEAEAAIAYAKAQEEREALQKAALAEKQRQLHEEVLKEEARLLEQKRAKEAAVALAKDERLRKEREENEARRKAEHARALEQAKDEAELAKLRQAKEEQERLRKAKQEENERSAAAAALLEAEKKAAEVARLKAAEDSRILAEGAERQHRVKQEEVARAVALAEAEKKAVEAKLAAEDAERRDRGRDEERERRQRAKEDEETKAAAAAEIEAENKAAEAARLEAQAAANEAERKDRERDEEHERRRRAKQEADDKAAFEAGREESEKNAAAEAARIKAQSDAKTAAEEAERKDRERDEERERRRAEAKKAEETEKQKAAALAAAAAAALEKIKDDTGTSGTGIAEIVEDTPEQRDRIGSTGSPILPSAASTAAGNRPLLTGASRFLNAMDMRTLHGPSIPAPAAAAPAPSQGQLAQPEPTPEQLEVSETPKNSIASLAADSDKRKSTNHLSSLFGRKSIGTDLAAGRSRTSMGEVEGLKLYASVTWKGAKVDLRATEAELQCTEPGKNKAYKHFFPLDLWRIVSAVAKGTDAVCYACVKRKGGRAGSKFKKMVFTFPEGKDKAAAWTEALMKIVYGESDSEATGKGVLVLVDKFDSKEATKLVEKYMKPVWECVSKPCEIKAVQYNEFSVSNVLSAQDWSRLGNIICVNNPDFVGRLQQVLVRNQHAKDPATLPCEPDPVDAALAILRSAVASKGGTAKKGALYVSGVVLKRDEGKVAGMFKAFK</sequence>
<feature type="region of interest" description="Disordered" evidence="1">
    <location>
        <begin position="361"/>
        <end position="389"/>
    </location>
</feature>
<feature type="compositionally biased region" description="Polar residues" evidence="1">
    <location>
        <begin position="255"/>
        <end position="274"/>
    </location>
</feature>
<feature type="region of interest" description="Disordered" evidence="1">
    <location>
        <begin position="1089"/>
        <end position="1130"/>
    </location>
</feature>
<feature type="compositionally biased region" description="Polar residues" evidence="1">
    <location>
        <begin position="531"/>
        <end position="540"/>
    </location>
</feature>
<evidence type="ECO:0000256" key="1">
    <source>
        <dbReference type="SAM" id="MobiDB-lite"/>
    </source>
</evidence>
<organism evidence="2 3">
    <name type="scientific">Powellomyces hirtus</name>
    <dbReference type="NCBI Taxonomy" id="109895"/>
    <lineage>
        <taxon>Eukaryota</taxon>
        <taxon>Fungi</taxon>
        <taxon>Fungi incertae sedis</taxon>
        <taxon>Chytridiomycota</taxon>
        <taxon>Chytridiomycota incertae sedis</taxon>
        <taxon>Chytridiomycetes</taxon>
        <taxon>Spizellomycetales</taxon>
        <taxon>Powellomycetaceae</taxon>
        <taxon>Powellomyces</taxon>
    </lineage>
</organism>
<feature type="compositionally biased region" description="Pro residues" evidence="1">
    <location>
        <begin position="478"/>
        <end position="489"/>
    </location>
</feature>
<feature type="region of interest" description="Disordered" evidence="1">
    <location>
        <begin position="569"/>
        <end position="736"/>
    </location>
</feature>
<protein>
    <submittedName>
        <fullName evidence="2">Uncharacterized protein</fullName>
    </submittedName>
</protein>
<accession>A0A507E236</accession>
<evidence type="ECO:0000313" key="3">
    <source>
        <dbReference type="Proteomes" id="UP000318582"/>
    </source>
</evidence>
<reference evidence="2 3" key="1">
    <citation type="journal article" date="2019" name="Sci. Rep.">
        <title>Comparative genomics of chytrid fungi reveal insights into the obligate biotrophic and pathogenic lifestyle of Synchytrium endobioticum.</title>
        <authorList>
            <person name="van de Vossenberg B.T.L.H."/>
            <person name="Warris S."/>
            <person name="Nguyen H.D.T."/>
            <person name="van Gent-Pelzer M.P.E."/>
            <person name="Joly D.L."/>
            <person name="van de Geest H.C."/>
            <person name="Bonants P.J.M."/>
            <person name="Smith D.S."/>
            <person name="Levesque C.A."/>
            <person name="van der Lee T.A.J."/>
        </authorList>
    </citation>
    <scope>NUCLEOTIDE SEQUENCE [LARGE SCALE GENOMIC DNA]</scope>
    <source>
        <strain evidence="2 3">CBS 809.83</strain>
    </source>
</reference>
<dbReference type="EMBL" id="QEAQ01000056">
    <property type="protein sequence ID" value="TPX57218.1"/>
    <property type="molecule type" value="Genomic_DNA"/>
</dbReference>
<feature type="compositionally biased region" description="Basic and acidic residues" evidence="1">
    <location>
        <begin position="569"/>
        <end position="637"/>
    </location>
</feature>
<feature type="region of interest" description="Disordered" evidence="1">
    <location>
        <begin position="1150"/>
        <end position="1183"/>
    </location>
</feature>
<feature type="compositionally biased region" description="Polar residues" evidence="1">
    <location>
        <begin position="297"/>
        <end position="313"/>
    </location>
</feature>
<feature type="compositionally biased region" description="Basic and acidic residues" evidence="1">
    <location>
        <begin position="966"/>
        <end position="975"/>
    </location>
</feature>
<gene>
    <name evidence="2" type="ORF">PhCBS80983_g03994</name>
</gene>
<feature type="compositionally biased region" description="Polar residues" evidence="1">
    <location>
        <begin position="639"/>
        <end position="661"/>
    </location>
</feature>
<feature type="region of interest" description="Disordered" evidence="1">
    <location>
        <begin position="440"/>
        <end position="540"/>
    </location>
</feature>
<evidence type="ECO:0000313" key="2">
    <source>
        <dbReference type="EMBL" id="TPX57218.1"/>
    </source>
</evidence>
<keyword evidence="3" id="KW-1185">Reference proteome</keyword>
<comment type="caution">
    <text evidence="2">The sequence shown here is derived from an EMBL/GenBank/DDBJ whole genome shotgun (WGS) entry which is preliminary data.</text>
</comment>